<accession>A0A2H3CSI5</accession>
<evidence type="ECO:0000313" key="2">
    <source>
        <dbReference type="EMBL" id="PBK79697.1"/>
    </source>
</evidence>
<dbReference type="Proteomes" id="UP000217790">
    <property type="component" value="Unassembled WGS sequence"/>
</dbReference>
<reference evidence="3" key="1">
    <citation type="journal article" date="2017" name="Nat. Ecol. Evol.">
        <title>Genome expansion and lineage-specific genetic innovations in the forest pathogenic fungi Armillaria.</title>
        <authorList>
            <person name="Sipos G."/>
            <person name="Prasanna A.N."/>
            <person name="Walter M.C."/>
            <person name="O'Connor E."/>
            <person name="Balint B."/>
            <person name="Krizsan K."/>
            <person name="Kiss B."/>
            <person name="Hess J."/>
            <person name="Varga T."/>
            <person name="Slot J."/>
            <person name="Riley R."/>
            <person name="Boka B."/>
            <person name="Rigling D."/>
            <person name="Barry K."/>
            <person name="Lee J."/>
            <person name="Mihaltcheva S."/>
            <person name="LaButti K."/>
            <person name="Lipzen A."/>
            <person name="Waldron R."/>
            <person name="Moloney N.M."/>
            <person name="Sperisen C."/>
            <person name="Kredics L."/>
            <person name="Vagvoelgyi C."/>
            <person name="Patrignani A."/>
            <person name="Fitzpatrick D."/>
            <person name="Nagy I."/>
            <person name="Doyle S."/>
            <person name="Anderson J.B."/>
            <person name="Grigoriev I.V."/>
            <person name="Gueldener U."/>
            <person name="Muensterkoetter M."/>
            <person name="Nagy L.G."/>
        </authorList>
    </citation>
    <scope>NUCLEOTIDE SEQUENCE [LARGE SCALE GENOMIC DNA]</scope>
    <source>
        <strain evidence="3">Ar21-2</strain>
    </source>
</reference>
<proteinExistence type="predicted"/>
<evidence type="ECO:0000313" key="3">
    <source>
        <dbReference type="Proteomes" id="UP000217790"/>
    </source>
</evidence>
<keyword evidence="3" id="KW-1185">Reference proteome</keyword>
<gene>
    <name evidence="2" type="ORF">ARMGADRAFT_1172284</name>
</gene>
<organism evidence="2 3">
    <name type="scientific">Armillaria gallica</name>
    <name type="common">Bulbous honey fungus</name>
    <name type="synonym">Armillaria bulbosa</name>
    <dbReference type="NCBI Taxonomy" id="47427"/>
    <lineage>
        <taxon>Eukaryota</taxon>
        <taxon>Fungi</taxon>
        <taxon>Dikarya</taxon>
        <taxon>Basidiomycota</taxon>
        <taxon>Agaricomycotina</taxon>
        <taxon>Agaricomycetes</taxon>
        <taxon>Agaricomycetidae</taxon>
        <taxon>Agaricales</taxon>
        <taxon>Marasmiineae</taxon>
        <taxon>Physalacriaceae</taxon>
        <taxon>Armillaria</taxon>
    </lineage>
</organism>
<evidence type="ECO:0000256" key="1">
    <source>
        <dbReference type="SAM" id="MobiDB-lite"/>
    </source>
</evidence>
<dbReference type="EMBL" id="KZ293763">
    <property type="protein sequence ID" value="PBK79697.1"/>
    <property type="molecule type" value="Genomic_DNA"/>
</dbReference>
<sequence length="118" mass="12816">MEHDMPSDIRDKIPHDPVSDDEGMRVTDGLSSFTHPQNPFNQAENSDASAYHANPTGERIDMPSSAEEPTPRRTRTNGRSIFGLRRLAAGRPAGVTTRDPGKYAPSPPFEEAGPTSSV</sequence>
<dbReference type="InParanoid" id="A0A2H3CSI5"/>
<feature type="compositionally biased region" description="Polar residues" evidence="1">
    <location>
        <begin position="29"/>
        <end position="48"/>
    </location>
</feature>
<feature type="region of interest" description="Disordered" evidence="1">
    <location>
        <begin position="1"/>
        <end position="118"/>
    </location>
</feature>
<name>A0A2H3CSI5_ARMGA</name>
<feature type="compositionally biased region" description="Basic and acidic residues" evidence="1">
    <location>
        <begin position="1"/>
        <end position="25"/>
    </location>
</feature>
<protein>
    <submittedName>
        <fullName evidence="2">Uncharacterized protein</fullName>
    </submittedName>
</protein>
<dbReference type="AlphaFoldDB" id="A0A2H3CSI5"/>